<organism evidence="2 3">
    <name type="scientific">Lucifera butyrica</name>
    <dbReference type="NCBI Taxonomy" id="1351585"/>
    <lineage>
        <taxon>Bacteria</taxon>
        <taxon>Bacillati</taxon>
        <taxon>Bacillota</taxon>
        <taxon>Negativicutes</taxon>
        <taxon>Veillonellales</taxon>
        <taxon>Veillonellaceae</taxon>
        <taxon>Lucifera</taxon>
    </lineage>
</organism>
<proteinExistence type="predicted"/>
<dbReference type="Proteomes" id="UP000277811">
    <property type="component" value="Unassembled WGS sequence"/>
</dbReference>
<reference evidence="2 3" key="1">
    <citation type="submission" date="2018-06" db="EMBL/GenBank/DDBJ databases">
        <authorList>
            <person name="Strepis N."/>
        </authorList>
    </citation>
    <scope>NUCLEOTIDE SEQUENCE [LARGE SCALE GENOMIC DNA]</scope>
    <source>
        <strain evidence="2">LUCI</strain>
    </source>
</reference>
<keyword evidence="3" id="KW-1185">Reference proteome</keyword>
<dbReference type="PRINTS" id="PR00598">
    <property type="entry name" value="HTHMARR"/>
</dbReference>
<dbReference type="GO" id="GO:0003700">
    <property type="term" value="F:DNA-binding transcription factor activity"/>
    <property type="evidence" value="ECO:0007669"/>
    <property type="project" value="InterPro"/>
</dbReference>
<dbReference type="PANTHER" id="PTHR33164:SF57">
    <property type="entry name" value="MARR-FAMILY TRANSCRIPTIONAL REGULATOR"/>
    <property type="match status" value="1"/>
</dbReference>
<dbReference type="InterPro" id="IPR000835">
    <property type="entry name" value="HTH_MarR-typ"/>
</dbReference>
<accession>A0A498RE24</accession>
<gene>
    <name evidence="2" type="ORF">LUCI_4874</name>
</gene>
<dbReference type="SUPFAM" id="SSF46785">
    <property type="entry name" value="Winged helix' DNA-binding domain"/>
    <property type="match status" value="1"/>
</dbReference>
<dbReference type="InterPro" id="IPR036388">
    <property type="entry name" value="WH-like_DNA-bd_sf"/>
</dbReference>
<dbReference type="InterPro" id="IPR036390">
    <property type="entry name" value="WH_DNA-bd_sf"/>
</dbReference>
<name>A0A498RE24_9FIRM</name>
<dbReference type="AlphaFoldDB" id="A0A498RE24"/>
<dbReference type="EMBL" id="UPPP01000127">
    <property type="protein sequence ID" value="VBB09579.1"/>
    <property type="molecule type" value="Genomic_DNA"/>
</dbReference>
<dbReference type="Pfam" id="PF12802">
    <property type="entry name" value="MarR_2"/>
    <property type="match status" value="1"/>
</dbReference>
<evidence type="ECO:0000313" key="2">
    <source>
        <dbReference type="EMBL" id="VBB09579.1"/>
    </source>
</evidence>
<evidence type="ECO:0000313" key="3">
    <source>
        <dbReference type="Proteomes" id="UP000277811"/>
    </source>
</evidence>
<dbReference type="RefSeq" id="WP_122630356.1">
    <property type="nucleotide sequence ID" value="NZ_UPPP01000127.1"/>
</dbReference>
<dbReference type="PANTHER" id="PTHR33164">
    <property type="entry name" value="TRANSCRIPTIONAL REGULATOR, MARR FAMILY"/>
    <property type="match status" value="1"/>
</dbReference>
<dbReference type="Gene3D" id="1.10.10.10">
    <property type="entry name" value="Winged helix-like DNA-binding domain superfamily/Winged helix DNA-binding domain"/>
    <property type="match status" value="1"/>
</dbReference>
<dbReference type="InterPro" id="IPR039422">
    <property type="entry name" value="MarR/SlyA-like"/>
</dbReference>
<dbReference type="PROSITE" id="PS50995">
    <property type="entry name" value="HTH_MARR_2"/>
    <property type="match status" value="1"/>
</dbReference>
<sequence length="141" mass="16468">MKINIENHVGYLIQQISHLLEQLYNKNLLNEDLSISHARVIYLLYQNDGMTQSELQQDLLIKASSLTKLIDVLVEKGLVKRETCQEDARSRRIYLTDAGRKKEENLHEIREKTEAYLLSTLSDNERKDLICMLKLLKNKIV</sequence>
<evidence type="ECO:0000259" key="1">
    <source>
        <dbReference type="PROSITE" id="PS50995"/>
    </source>
</evidence>
<dbReference type="OrthoDB" id="6462103at2"/>
<dbReference type="SMART" id="SM00347">
    <property type="entry name" value="HTH_MARR"/>
    <property type="match status" value="1"/>
</dbReference>
<dbReference type="GO" id="GO:0006950">
    <property type="term" value="P:response to stress"/>
    <property type="evidence" value="ECO:0007669"/>
    <property type="project" value="TreeGrafter"/>
</dbReference>
<protein>
    <recommendedName>
        <fullName evidence="1">HTH marR-type domain-containing protein</fullName>
    </recommendedName>
</protein>
<feature type="domain" description="HTH marR-type" evidence="1">
    <location>
        <begin position="6"/>
        <end position="138"/>
    </location>
</feature>